<evidence type="ECO:0000256" key="8">
    <source>
        <dbReference type="ARBA" id="ARBA00022723"/>
    </source>
</evidence>
<evidence type="ECO:0000256" key="10">
    <source>
        <dbReference type="ARBA" id="ARBA00023004"/>
    </source>
</evidence>
<organism evidence="19 20">
    <name type="scientific">Fistulina hepatica ATCC 64428</name>
    <dbReference type="NCBI Taxonomy" id="1128425"/>
    <lineage>
        <taxon>Eukaryota</taxon>
        <taxon>Fungi</taxon>
        <taxon>Dikarya</taxon>
        <taxon>Basidiomycota</taxon>
        <taxon>Agaricomycotina</taxon>
        <taxon>Agaricomycetes</taxon>
        <taxon>Agaricomycetidae</taxon>
        <taxon>Agaricales</taxon>
        <taxon>Fistulinaceae</taxon>
        <taxon>Fistulina</taxon>
    </lineage>
</organism>
<keyword evidence="7" id="KW-0288">FMN</keyword>
<evidence type="ECO:0000256" key="11">
    <source>
        <dbReference type="ARBA" id="ARBA00023128"/>
    </source>
</evidence>
<dbReference type="SUPFAM" id="SSF51395">
    <property type="entry name" value="FMN-linked oxidoreductases"/>
    <property type="match status" value="1"/>
</dbReference>
<dbReference type="PROSITE" id="PS50255">
    <property type="entry name" value="CYTOCHROME_B5_2"/>
    <property type="match status" value="1"/>
</dbReference>
<evidence type="ECO:0000256" key="7">
    <source>
        <dbReference type="ARBA" id="ARBA00022643"/>
    </source>
</evidence>
<proteinExistence type="inferred from homology"/>
<dbReference type="OrthoDB" id="1925334at2759"/>
<dbReference type="Gene3D" id="3.20.20.70">
    <property type="entry name" value="Aldolase class I"/>
    <property type="match status" value="1"/>
</dbReference>
<evidence type="ECO:0000259" key="18">
    <source>
        <dbReference type="PROSITE" id="PS51349"/>
    </source>
</evidence>
<evidence type="ECO:0000259" key="17">
    <source>
        <dbReference type="PROSITE" id="PS50255"/>
    </source>
</evidence>
<evidence type="ECO:0000256" key="16">
    <source>
        <dbReference type="ARBA" id="ARBA00068515"/>
    </source>
</evidence>
<dbReference type="PROSITE" id="PS00557">
    <property type="entry name" value="FMN_HYDROXY_ACID_DH_1"/>
    <property type="match status" value="1"/>
</dbReference>
<reference evidence="19 20" key="1">
    <citation type="journal article" date="2015" name="Fungal Genet. Biol.">
        <title>Evolution of novel wood decay mechanisms in Agaricales revealed by the genome sequences of Fistulina hepatica and Cylindrobasidium torrendii.</title>
        <authorList>
            <person name="Floudas D."/>
            <person name="Held B.W."/>
            <person name="Riley R."/>
            <person name="Nagy L.G."/>
            <person name="Koehler G."/>
            <person name="Ransdell A.S."/>
            <person name="Younus H."/>
            <person name="Chow J."/>
            <person name="Chiniquy J."/>
            <person name="Lipzen A."/>
            <person name="Tritt A."/>
            <person name="Sun H."/>
            <person name="Haridas S."/>
            <person name="LaButti K."/>
            <person name="Ohm R.A."/>
            <person name="Kues U."/>
            <person name="Blanchette R.A."/>
            <person name="Grigoriev I.V."/>
            <person name="Minto R.E."/>
            <person name="Hibbett D.S."/>
        </authorList>
    </citation>
    <scope>NUCLEOTIDE SEQUENCE [LARGE SCALE GENOMIC DNA]</scope>
    <source>
        <strain evidence="19 20">ATCC 64428</strain>
    </source>
</reference>
<dbReference type="AlphaFoldDB" id="A0A0D7A154"/>
<dbReference type="InterPro" id="IPR013785">
    <property type="entry name" value="Aldolase_TIM"/>
</dbReference>
<dbReference type="FunFam" id="3.20.20.70:FF:000062">
    <property type="entry name" value="Cytochrome b2, mitochondrial, putative"/>
    <property type="match status" value="1"/>
</dbReference>
<comment type="subunit">
    <text evidence="4">Homotetramer.</text>
</comment>
<feature type="domain" description="Cytochrome b5 heme-binding" evidence="17">
    <location>
        <begin position="5"/>
        <end position="82"/>
    </location>
</feature>
<dbReference type="SMART" id="SM01117">
    <property type="entry name" value="Cyt-b5"/>
    <property type="match status" value="1"/>
</dbReference>
<evidence type="ECO:0000256" key="13">
    <source>
        <dbReference type="ARBA" id="ARBA00061137"/>
    </source>
</evidence>
<dbReference type="PANTHER" id="PTHR10578:SF148">
    <property type="entry name" value="L-LACTATE DEHYDROGENASE (CYTOCHROME)"/>
    <property type="match status" value="1"/>
</dbReference>
<sequence length="506" mass="56098">MSSAEQVISGATIAAHNSRESCWIVVHGKVYDVTDFLDGKCWGSKIILKYAGKDATAEYDPIHPPNTIETHLAPEKCLGIADMGTVAKVEIKVTEEEKARLDRFALRPSLDEVLNLHDFEAIARQVMPEKAWAYYSSAADDEITNRENHAAFHRIWFRPRILRDVTTVDWSTTILGHPSRMPIYITATALGKLGHPDGELNLTRAAAKHGIIQMIPTLASCSFDQIVDAAQPGQVQFFQLYVNKDRAVTRRIVQHAEKRGMKGLFVTVDAPQLGRREKDMRMKFDAEDPAEVSNAGTKVDRSQGAARAISSFIDPGLKWGDIKWFQSITKMPIILKGVQTWEDALMAYDYGCQGVVLSNHGGRQLDFAPSGIEVLVDVVKQLREQRGLTLPNEKFQIFVDGGVRRATDILKAIALGATAVGIGRPFIYAFSAYGTDGVDRALQILHDEFAMCMRLLGAPTLKDVVPEMVDAANVKSHIVAVPGDTLYLNNYQDMQHAQLRTLKSKL</sequence>
<dbReference type="GO" id="GO:0004460">
    <property type="term" value="F:L-lactate dehydrogenase (cytochrome) activity"/>
    <property type="evidence" value="ECO:0007669"/>
    <property type="project" value="UniProtKB-EC"/>
</dbReference>
<comment type="similarity">
    <text evidence="14">In the N-terminal section; belongs to the cytochrome b5 family.</text>
</comment>
<dbReference type="GO" id="GO:0005758">
    <property type="term" value="C:mitochondrial intermembrane space"/>
    <property type="evidence" value="ECO:0007669"/>
    <property type="project" value="UniProtKB-SubCell"/>
</dbReference>
<dbReference type="CDD" id="cd02922">
    <property type="entry name" value="FCB2_FMN"/>
    <property type="match status" value="1"/>
</dbReference>
<evidence type="ECO:0000256" key="15">
    <source>
        <dbReference type="ARBA" id="ARBA00066458"/>
    </source>
</evidence>
<comment type="cofactor">
    <cofactor evidence="2">
        <name>heme b</name>
        <dbReference type="ChEBI" id="CHEBI:60344"/>
    </cofactor>
</comment>
<evidence type="ECO:0000256" key="6">
    <source>
        <dbReference type="ARBA" id="ARBA00022630"/>
    </source>
</evidence>
<keyword evidence="6" id="KW-0285">Flavoprotein</keyword>
<comment type="subcellular location">
    <subcellularLocation>
        <location evidence="3">Mitochondrion intermembrane space</location>
    </subcellularLocation>
</comment>
<evidence type="ECO:0000256" key="2">
    <source>
        <dbReference type="ARBA" id="ARBA00001970"/>
    </source>
</evidence>
<evidence type="ECO:0000313" key="19">
    <source>
        <dbReference type="EMBL" id="KIY44772.1"/>
    </source>
</evidence>
<evidence type="ECO:0000256" key="12">
    <source>
        <dbReference type="ARBA" id="ARBA00052399"/>
    </source>
</evidence>
<keyword evidence="20" id="KW-1185">Reference proteome</keyword>
<dbReference type="Pfam" id="PF01070">
    <property type="entry name" value="FMN_dh"/>
    <property type="match status" value="1"/>
</dbReference>
<feature type="domain" description="FMN hydroxy acid dehydrogenase" evidence="18">
    <location>
        <begin position="108"/>
        <end position="474"/>
    </location>
</feature>
<evidence type="ECO:0000313" key="20">
    <source>
        <dbReference type="Proteomes" id="UP000054144"/>
    </source>
</evidence>
<dbReference type="PANTHER" id="PTHR10578">
    <property type="entry name" value="S -2-HYDROXY-ACID OXIDASE-RELATED"/>
    <property type="match status" value="1"/>
</dbReference>
<name>A0A0D7A154_9AGAR</name>
<dbReference type="Gene3D" id="3.10.120.10">
    <property type="entry name" value="Cytochrome b5-like heme/steroid binding domain"/>
    <property type="match status" value="1"/>
</dbReference>
<evidence type="ECO:0000256" key="9">
    <source>
        <dbReference type="ARBA" id="ARBA00023002"/>
    </source>
</evidence>
<dbReference type="SUPFAM" id="SSF55856">
    <property type="entry name" value="Cytochrome b5-like heme/steroid binding domain"/>
    <property type="match status" value="1"/>
</dbReference>
<dbReference type="InterPro" id="IPR037458">
    <property type="entry name" value="L-MDH/L-LDH_FMN-bd"/>
</dbReference>
<comment type="similarity">
    <text evidence="13">In the C-terminal section; belongs to the FMN-dependent alpha-hydroxy acid dehydrogenase family.</text>
</comment>
<dbReference type="GO" id="GO:0046872">
    <property type="term" value="F:metal ion binding"/>
    <property type="evidence" value="ECO:0007669"/>
    <property type="project" value="UniProtKB-KW"/>
</dbReference>
<dbReference type="InterPro" id="IPR001199">
    <property type="entry name" value="Cyt_B5-like_heme/steroid-bd"/>
</dbReference>
<dbReference type="PROSITE" id="PS51349">
    <property type="entry name" value="FMN_HYDROXY_ACID_DH_2"/>
    <property type="match status" value="1"/>
</dbReference>
<comment type="cofactor">
    <cofactor evidence="1">
        <name>FMN</name>
        <dbReference type="ChEBI" id="CHEBI:58210"/>
    </cofactor>
</comment>
<comment type="catalytic activity">
    <reaction evidence="12">
        <text>(S)-lactate + 2 Fe(III)-[cytochrome c] = 2 Fe(II)-[cytochrome c] + pyruvate + 2 H(+)</text>
        <dbReference type="Rhea" id="RHEA:19909"/>
        <dbReference type="Rhea" id="RHEA-COMP:10350"/>
        <dbReference type="Rhea" id="RHEA-COMP:14399"/>
        <dbReference type="ChEBI" id="CHEBI:15361"/>
        <dbReference type="ChEBI" id="CHEBI:15378"/>
        <dbReference type="ChEBI" id="CHEBI:16651"/>
        <dbReference type="ChEBI" id="CHEBI:29033"/>
        <dbReference type="ChEBI" id="CHEBI:29034"/>
        <dbReference type="EC" id="1.1.2.3"/>
    </reaction>
    <physiologicalReaction direction="left-to-right" evidence="12">
        <dbReference type="Rhea" id="RHEA:19910"/>
    </physiologicalReaction>
</comment>
<evidence type="ECO:0000256" key="1">
    <source>
        <dbReference type="ARBA" id="ARBA00001917"/>
    </source>
</evidence>
<evidence type="ECO:0000256" key="14">
    <source>
        <dbReference type="ARBA" id="ARBA00061589"/>
    </source>
</evidence>
<dbReference type="Pfam" id="PF00173">
    <property type="entry name" value="Cyt-b5"/>
    <property type="match status" value="1"/>
</dbReference>
<dbReference type="InterPro" id="IPR036400">
    <property type="entry name" value="Cyt_B5-like_heme/steroid_sf"/>
</dbReference>
<gene>
    <name evidence="19" type="ORF">FISHEDRAFT_50682</name>
</gene>
<dbReference type="InterPro" id="IPR000262">
    <property type="entry name" value="FMN-dep_DH"/>
</dbReference>
<protein>
    <recommendedName>
        <fullName evidence="16">L-lactate dehydrogenase (cytochrome)</fullName>
        <ecNumber evidence="15">1.1.2.3</ecNumber>
    </recommendedName>
</protein>
<dbReference type="Proteomes" id="UP000054144">
    <property type="component" value="Unassembled WGS sequence"/>
</dbReference>
<dbReference type="EMBL" id="KN882065">
    <property type="protein sequence ID" value="KIY44772.1"/>
    <property type="molecule type" value="Genomic_DNA"/>
</dbReference>
<dbReference type="EC" id="1.1.2.3" evidence="15"/>
<keyword evidence="11" id="KW-0496">Mitochondrion</keyword>
<dbReference type="InterPro" id="IPR037396">
    <property type="entry name" value="FMN_HAD"/>
</dbReference>
<dbReference type="GO" id="GO:0006089">
    <property type="term" value="P:lactate metabolic process"/>
    <property type="evidence" value="ECO:0007669"/>
    <property type="project" value="TreeGrafter"/>
</dbReference>
<keyword evidence="8" id="KW-0479">Metal-binding</keyword>
<keyword evidence="5" id="KW-0349">Heme</keyword>
<accession>A0A0D7A154</accession>
<evidence type="ECO:0000256" key="4">
    <source>
        <dbReference type="ARBA" id="ARBA00011881"/>
    </source>
</evidence>
<evidence type="ECO:0000256" key="5">
    <source>
        <dbReference type="ARBA" id="ARBA00022617"/>
    </source>
</evidence>
<keyword evidence="9" id="KW-0560">Oxidoreductase</keyword>
<evidence type="ECO:0000256" key="3">
    <source>
        <dbReference type="ARBA" id="ARBA00004569"/>
    </source>
</evidence>
<keyword evidence="10" id="KW-0408">Iron</keyword>
<dbReference type="InterPro" id="IPR008259">
    <property type="entry name" value="FMN_hydac_DH_AS"/>
</dbReference>